<feature type="transmembrane region" description="Helical" evidence="1">
    <location>
        <begin position="43"/>
        <end position="62"/>
    </location>
</feature>
<reference evidence="2 3" key="1">
    <citation type="submission" date="2018-07" db="EMBL/GenBank/DDBJ databases">
        <title>Genomic Encyclopedia of Type Strains, Phase IV (KMG-IV): sequencing the most valuable type-strain genomes for metagenomic binning, comparative biology and taxonomic classification.</title>
        <authorList>
            <person name="Goeker M."/>
        </authorList>
    </citation>
    <scope>NUCLEOTIDE SEQUENCE [LARGE SCALE GENOMIC DNA]</scope>
    <source>
        <strain evidence="2 3">DSM 101478</strain>
    </source>
</reference>
<accession>A0A370QG06</accession>
<dbReference type="Proteomes" id="UP000255317">
    <property type="component" value="Unassembled WGS sequence"/>
</dbReference>
<feature type="transmembrane region" description="Helical" evidence="1">
    <location>
        <begin position="302"/>
        <end position="321"/>
    </location>
</feature>
<evidence type="ECO:0000313" key="2">
    <source>
        <dbReference type="EMBL" id="RDK87293.1"/>
    </source>
</evidence>
<keyword evidence="1" id="KW-1133">Transmembrane helix</keyword>
<sequence length="336" mass="39520">MKLLKKLFKASIFYSIVRLILLLVIGTSDLYNFFHYHFSNDLTWIFLTLILPIILGILFAFAIKSKFINDLGKFFLPLLIISSIIGYGFNKNYWGYIIKRPSVFSELKNSTEILSITRASKTFDKNKYQISRDTVEFKKFGYFLDLYYKDFERPFMQFEALGYIGNLPSYKKIVNNQKLKLTDKELREINDLIVKSSFLEKPENGYEEYGNNLSIQVIEFATNPEVDYLISENIENIENPLFEYDDKYFFVTVKSGQLSNDHYPIYEFLIEKGKIVKQQKYFYDVAGIEGAEYSRLAPIAEGLILILSIILFGIYKLVFWLRKNWLQHRIKTIGQL</sequence>
<dbReference type="AlphaFoldDB" id="A0A370QG06"/>
<keyword evidence="3" id="KW-1185">Reference proteome</keyword>
<comment type="caution">
    <text evidence="2">The sequence shown here is derived from an EMBL/GenBank/DDBJ whole genome shotgun (WGS) entry which is preliminary data.</text>
</comment>
<gene>
    <name evidence="2" type="ORF">C8D94_102480</name>
</gene>
<feature type="transmembrane region" description="Helical" evidence="1">
    <location>
        <begin position="74"/>
        <end position="90"/>
    </location>
</feature>
<dbReference type="OrthoDB" id="342025at2"/>
<dbReference type="EMBL" id="QRAO01000002">
    <property type="protein sequence ID" value="RDK87293.1"/>
    <property type="molecule type" value="Genomic_DNA"/>
</dbReference>
<keyword evidence="1" id="KW-0812">Transmembrane</keyword>
<dbReference type="RefSeq" id="WP_147278521.1">
    <property type="nucleotide sequence ID" value="NZ_QRAO01000002.1"/>
</dbReference>
<protein>
    <submittedName>
        <fullName evidence="2">Uncharacterized protein</fullName>
    </submittedName>
</protein>
<proteinExistence type="predicted"/>
<organism evidence="2 3">
    <name type="scientific">Marinirhabdus gelatinilytica</name>
    <dbReference type="NCBI Taxonomy" id="1703343"/>
    <lineage>
        <taxon>Bacteria</taxon>
        <taxon>Pseudomonadati</taxon>
        <taxon>Bacteroidota</taxon>
        <taxon>Flavobacteriia</taxon>
        <taxon>Flavobacteriales</taxon>
        <taxon>Flavobacteriaceae</taxon>
    </lineage>
</organism>
<name>A0A370QG06_9FLAO</name>
<evidence type="ECO:0000256" key="1">
    <source>
        <dbReference type="SAM" id="Phobius"/>
    </source>
</evidence>
<evidence type="ECO:0000313" key="3">
    <source>
        <dbReference type="Proteomes" id="UP000255317"/>
    </source>
</evidence>
<feature type="transmembrane region" description="Helical" evidence="1">
    <location>
        <begin position="12"/>
        <end position="31"/>
    </location>
</feature>
<keyword evidence="1" id="KW-0472">Membrane</keyword>